<dbReference type="GO" id="GO:0005886">
    <property type="term" value="C:plasma membrane"/>
    <property type="evidence" value="ECO:0007669"/>
    <property type="project" value="UniProtKB-SubCell"/>
</dbReference>
<feature type="transmembrane region" description="Helical" evidence="8">
    <location>
        <begin position="7"/>
        <end position="24"/>
    </location>
</feature>
<evidence type="ECO:0000256" key="4">
    <source>
        <dbReference type="ARBA" id="ARBA00022475"/>
    </source>
</evidence>
<feature type="transmembrane region" description="Helical" evidence="8">
    <location>
        <begin position="73"/>
        <end position="93"/>
    </location>
</feature>
<comment type="caution">
    <text evidence="9">The sequence shown here is derived from an EMBL/GenBank/DDBJ whole genome shotgun (WGS) entry which is preliminary data.</text>
</comment>
<dbReference type="InterPro" id="IPR037185">
    <property type="entry name" value="EmrE-like"/>
</dbReference>
<evidence type="ECO:0000256" key="7">
    <source>
        <dbReference type="ARBA" id="ARBA00023136"/>
    </source>
</evidence>
<evidence type="ECO:0000256" key="6">
    <source>
        <dbReference type="ARBA" id="ARBA00022989"/>
    </source>
</evidence>
<comment type="subcellular location">
    <subcellularLocation>
        <location evidence="1">Cell membrane</location>
        <topology evidence="1">Multi-pass membrane protein</topology>
    </subcellularLocation>
</comment>
<evidence type="ECO:0000313" key="10">
    <source>
        <dbReference type="Proteomes" id="UP000316905"/>
    </source>
</evidence>
<keyword evidence="3" id="KW-0813">Transport</keyword>
<dbReference type="Proteomes" id="UP000316905">
    <property type="component" value="Unassembled WGS sequence"/>
</dbReference>
<keyword evidence="7 8" id="KW-0472">Membrane</keyword>
<evidence type="ECO:0000313" key="9">
    <source>
        <dbReference type="EMBL" id="TWI52835.1"/>
    </source>
</evidence>
<dbReference type="SUPFAM" id="SSF103481">
    <property type="entry name" value="Multidrug resistance efflux transporter EmrE"/>
    <property type="match status" value="1"/>
</dbReference>
<keyword evidence="4" id="KW-1003">Cell membrane</keyword>
<feature type="transmembrane region" description="Helical" evidence="8">
    <location>
        <begin position="180"/>
        <end position="198"/>
    </location>
</feature>
<keyword evidence="5 8" id="KW-0812">Transmembrane</keyword>
<dbReference type="NCBIfam" id="TIGR00688">
    <property type="entry name" value="rarD"/>
    <property type="match status" value="1"/>
</dbReference>
<proteinExistence type="inferred from homology"/>
<name>A0A562Q7U1_9PSED</name>
<dbReference type="EMBL" id="VLKY01000010">
    <property type="protein sequence ID" value="TWI52835.1"/>
    <property type="molecule type" value="Genomic_DNA"/>
</dbReference>
<keyword evidence="6 8" id="KW-1133">Transmembrane helix</keyword>
<feature type="transmembrane region" description="Helical" evidence="8">
    <location>
        <begin position="210"/>
        <end position="231"/>
    </location>
</feature>
<evidence type="ECO:0000256" key="3">
    <source>
        <dbReference type="ARBA" id="ARBA00022448"/>
    </source>
</evidence>
<protein>
    <submittedName>
        <fullName evidence="9">Chloramphenicol-sensitive protein RarD</fullName>
    </submittedName>
</protein>
<feature type="transmembrane region" description="Helical" evidence="8">
    <location>
        <begin position="152"/>
        <end position="168"/>
    </location>
</feature>
<keyword evidence="10" id="KW-1185">Reference proteome</keyword>
<comment type="similarity">
    <text evidence="2">Belongs to the EamA transporter family.</text>
</comment>
<feature type="transmembrane region" description="Helical" evidence="8">
    <location>
        <begin position="105"/>
        <end position="122"/>
    </location>
</feature>
<dbReference type="AlphaFoldDB" id="A0A562Q7U1"/>
<reference evidence="9 10" key="1">
    <citation type="journal article" date="2015" name="Stand. Genomic Sci.">
        <title>Genomic Encyclopedia of Bacterial and Archaeal Type Strains, Phase III: the genomes of soil and plant-associated and newly described type strains.</title>
        <authorList>
            <person name="Whitman W.B."/>
            <person name="Woyke T."/>
            <person name="Klenk H.P."/>
            <person name="Zhou Y."/>
            <person name="Lilburn T.G."/>
            <person name="Beck B.J."/>
            <person name="De Vos P."/>
            <person name="Vandamme P."/>
            <person name="Eisen J.A."/>
            <person name="Garrity G."/>
            <person name="Hugenholtz P."/>
            <person name="Kyrpides N.C."/>
        </authorList>
    </citation>
    <scope>NUCLEOTIDE SEQUENCE [LARGE SCALE GENOMIC DNA]</scope>
    <source>
        <strain evidence="9 10">CGMCC 1.6858</strain>
    </source>
</reference>
<dbReference type="InterPro" id="IPR004626">
    <property type="entry name" value="RarD"/>
</dbReference>
<evidence type="ECO:0000256" key="2">
    <source>
        <dbReference type="ARBA" id="ARBA00007362"/>
    </source>
</evidence>
<accession>A0A562Q7U1</accession>
<organism evidence="9 10">
    <name type="scientific">Pseudomonas duriflava</name>
    <dbReference type="NCBI Taxonomy" id="459528"/>
    <lineage>
        <taxon>Bacteria</taxon>
        <taxon>Pseudomonadati</taxon>
        <taxon>Pseudomonadota</taxon>
        <taxon>Gammaproteobacteria</taxon>
        <taxon>Pseudomonadales</taxon>
        <taxon>Pseudomonadaceae</taxon>
        <taxon>Pseudomonas</taxon>
    </lineage>
</organism>
<gene>
    <name evidence="9" type="ORF">IQ22_03212</name>
</gene>
<sequence>MLSGRGVFLSVASSVLFAVMPVYFNYLEPLSGVQVLAQRIVWSIPIVLLLVVMTRQGALLREAIIRLAHEPRLIIALIGSTLLVGSQWGVFVWATMAGHTLDITLGYFLLPLIMVVVGRLFYGEKMRPLYRLAVVFALLGVIHEWWATGAFSWVTLVSALGYPPYFMLRRWMKIDALSGFVLEMLCMTPLAVALMYFFNPAPALAVSPLLWILLPGLGLLSALAFGAMMAASRLLPMGLFGILSYIEPALLFFVAILLLDETFLPSQLWTYVPIGIAVVLVCLDSARLLRKQMRRRLQNIH</sequence>
<evidence type="ECO:0000256" key="1">
    <source>
        <dbReference type="ARBA" id="ARBA00004651"/>
    </source>
</evidence>
<feature type="transmembrane region" description="Helical" evidence="8">
    <location>
        <begin position="129"/>
        <end position="146"/>
    </location>
</feature>
<feature type="transmembrane region" description="Helical" evidence="8">
    <location>
        <begin position="36"/>
        <end position="53"/>
    </location>
</feature>
<evidence type="ECO:0000256" key="8">
    <source>
        <dbReference type="SAM" id="Phobius"/>
    </source>
</evidence>
<feature type="transmembrane region" description="Helical" evidence="8">
    <location>
        <begin position="238"/>
        <end position="259"/>
    </location>
</feature>
<feature type="transmembrane region" description="Helical" evidence="8">
    <location>
        <begin position="271"/>
        <end position="289"/>
    </location>
</feature>
<evidence type="ECO:0000256" key="5">
    <source>
        <dbReference type="ARBA" id="ARBA00022692"/>
    </source>
</evidence>